<keyword evidence="1" id="KW-1133">Transmembrane helix</keyword>
<dbReference type="Proteomes" id="UP001444625">
    <property type="component" value="Unassembled WGS sequence"/>
</dbReference>
<evidence type="ECO:0000313" key="2">
    <source>
        <dbReference type="EMBL" id="MEN2768763.1"/>
    </source>
</evidence>
<keyword evidence="1" id="KW-0812">Transmembrane</keyword>
<dbReference type="InterPro" id="IPR019649">
    <property type="entry name" value="DUF2512"/>
</dbReference>
<dbReference type="RefSeq" id="WP_345826261.1">
    <property type="nucleotide sequence ID" value="NZ_JBDIML010000007.1"/>
</dbReference>
<gene>
    <name evidence="2" type="ORF">ABC228_16380</name>
</gene>
<dbReference type="Pfam" id="PF10710">
    <property type="entry name" value="DUF2512"/>
    <property type="match status" value="1"/>
</dbReference>
<comment type="caution">
    <text evidence="2">The sequence shown here is derived from an EMBL/GenBank/DDBJ whole genome shotgun (WGS) entry which is preliminary data.</text>
</comment>
<protein>
    <submittedName>
        <fullName evidence="2">DUF2512 family protein</fullName>
    </submittedName>
</protein>
<feature type="transmembrane region" description="Helical" evidence="1">
    <location>
        <begin position="40"/>
        <end position="58"/>
    </location>
</feature>
<feature type="transmembrane region" description="Helical" evidence="1">
    <location>
        <begin position="12"/>
        <end position="33"/>
    </location>
</feature>
<organism evidence="2 3">
    <name type="scientific">Ornithinibacillus xuwenensis</name>
    <dbReference type="NCBI Taxonomy" id="3144668"/>
    <lineage>
        <taxon>Bacteria</taxon>
        <taxon>Bacillati</taxon>
        <taxon>Bacillota</taxon>
        <taxon>Bacilli</taxon>
        <taxon>Bacillales</taxon>
        <taxon>Bacillaceae</taxon>
        <taxon>Ornithinibacillus</taxon>
    </lineage>
</organism>
<evidence type="ECO:0000313" key="3">
    <source>
        <dbReference type="Proteomes" id="UP001444625"/>
    </source>
</evidence>
<accession>A0ABU9XKE8</accession>
<keyword evidence="1" id="KW-0472">Membrane</keyword>
<sequence>MFHDMNLVEISVISILTTIVSYVIGDLLILRMAGNVKATIADFGLSFILVLIISYLLVGYDLPLITLSLLSSFFITCCEPFLHGFIVNEIPPIRRHDNRTLNQLQTEVAEEMDVYDIKK</sequence>
<keyword evidence="3" id="KW-1185">Reference proteome</keyword>
<name>A0ABU9XKE8_9BACI</name>
<evidence type="ECO:0000256" key="1">
    <source>
        <dbReference type="SAM" id="Phobius"/>
    </source>
</evidence>
<proteinExistence type="predicted"/>
<reference evidence="2 3" key="1">
    <citation type="submission" date="2024-05" db="EMBL/GenBank/DDBJ databases">
        <authorList>
            <person name="Haq I."/>
            <person name="Ullah Z."/>
            <person name="Ahmad R."/>
            <person name="Li M."/>
            <person name="Tong Y."/>
        </authorList>
    </citation>
    <scope>NUCLEOTIDE SEQUENCE [LARGE SCALE GENOMIC DNA]</scope>
    <source>
        <strain evidence="2 3">16A2E</strain>
    </source>
</reference>
<dbReference type="EMBL" id="JBDIML010000007">
    <property type="protein sequence ID" value="MEN2768763.1"/>
    <property type="molecule type" value="Genomic_DNA"/>
</dbReference>